<name>A0A6P6DXC9_OCTDE</name>
<dbReference type="InterPro" id="IPR002213">
    <property type="entry name" value="UDP_glucos_trans"/>
</dbReference>
<evidence type="ECO:0000256" key="9">
    <source>
        <dbReference type="ARBA" id="ARBA00022989"/>
    </source>
</evidence>
<dbReference type="GO" id="GO:0005789">
    <property type="term" value="C:endoplasmic reticulum membrane"/>
    <property type="evidence" value="ECO:0007669"/>
    <property type="project" value="UniProtKB-SubCell"/>
</dbReference>
<evidence type="ECO:0000256" key="8">
    <source>
        <dbReference type="ARBA" id="ARBA00022824"/>
    </source>
</evidence>
<keyword evidence="4" id="KW-0328">Glycosyltransferase</keyword>
<evidence type="ECO:0000256" key="4">
    <source>
        <dbReference type="ARBA" id="ARBA00022676"/>
    </source>
</evidence>
<evidence type="ECO:0000256" key="12">
    <source>
        <dbReference type="SAM" id="Phobius"/>
    </source>
</evidence>
<dbReference type="RefSeq" id="XP_023564562.1">
    <property type="nucleotide sequence ID" value="XM_023708794.1"/>
</dbReference>
<keyword evidence="10 12" id="KW-0472">Membrane</keyword>
<feature type="non-terminal residue" evidence="14">
    <location>
        <position position="1"/>
    </location>
</feature>
<evidence type="ECO:0000313" key="13">
    <source>
        <dbReference type="Proteomes" id="UP000515203"/>
    </source>
</evidence>
<keyword evidence="7" id="KW-0732">Signal</keyword>
<gene>
    <name evidence="14" type="primary">LOC101578263</name>
</gene>
<reference evidence="14" key="1">
    <citation type="submission" date="2025-08" db="UniProtKB">
        <authorList>
            <consortium name="RefSeq"/>
        </authorList>
    </citation>
    <scope>IDENTIFICATION</scope>
</reference>
<evidence type="ECO:0000256" key="2">
    <source>
        <dbReference type="ARBA" id="ARBA00009995"/>
    </source>
</evidence>
<keyword evidence="11" id="KW-0325">Glycoprotein</keyword>
<dbReference type="InParanoid" id="A0A6P6DXC9"/>
<comment type="subcellular location">
    <subcellularLocation>
        <location evidence="1">Endoplasmic reticulum membrane</location>
        <topology evidence="1">Single-pass membrane protein</topology>
    </subcellularLocation>
</comment>
<evidence type="ECO:0000313" key="14">
    <source>
        <dbReference type="RefSeq" id="XP_023564562.1"/>
    </source>
</evidence>
<dbReference type="AlphaFoldDB" id="A0A6P6DXC9"/>
<keyword evidence="5" id="KW-0808">Transferase</keyword>
<dbReference type="CDD" id="cd03784">
    <property type="entry name" value="GT1_Gtf-like"/>
    <property type="match status" value="1"/>
</dbReference>
<feature type="transmembrane region" description="Helical" evidence="12">
    <location>
        <begin position="194"/>
        <end position="217"/>
    </location>
</feature>
<dbReference type="InterPro" id="IPR050271">
    <property type="entry name" value="UDP-glycosyltransferase"/>
</dbReference>
<dbReference type="Pfam" id="PF00201">
    <property type="entry name" value="UDPGT"/>
    <property type="match status" value="1"/>
</dbReference>
<dbReference type="OrthoDB" id="5835829at2759"/>
<dbReference type="Gene3D" id="3.40.50.2000">
    <property type="entry name" value="Glycogen Phosphorylase B"/>
    <property type="match status" value="1"/>
</dbReference>
<dbReference type="PANTHER" id="PTHR48043:SF64">
    <property type="entry name" value="UDP-GLUCURONOSYLTRANSFERASE 2B15"/>
    <property type="match status" value="1"/>
</dbReference>
<dbReference type="PANTHER" id="PTHR48043">
    <property type="entry name" value="EG:EG0003.4 PROTEIN-RELATED"/>
    <property type="match status" value="1"/>
</dbReference>
<organism evidence="13 14">
    <name type="scientific">Octodon degus</name>
    <name type="common">Degu</name>
    <name type="synonym">Sciurus degus</name>
    <dbReference type="NCBI Taxonomy" id="10160"/>
    <lineage>
        <taxon>Eukaryota</taxon>
        <taxon>Metazoa</taxon>
        <taxon>Chordata</taxon>
        <taxon>Craniata</taxon>
        <taxon>Vertebrata</taxon>
        <taxon>Euteleostomi</taxon>
        <taxon>Mammalia</taxon>
        <taxon>Eutheria</taxon>
        <taxon>Euarchontoglires</taxon>
        <taxon>Glires</taxon>
        <taxon>Rodentia</taxon>
        <taxon>Hystricomorpha</taxon>
        <taxon>Octodontidae</taxon>
        <taxon>Octodon</taxon>
    </lineage>
</organism>
<comment type="similarity">
    <text evidence="2">Belongs to the UDP-glycosyltransferase family.</text>
</comment>
<keyword evidence="9 12" id="KW-1133">Transmembrane helix</keyword>
<keyword evidence="13" id="KW-1185">Reference proteome</keyword>
<evidence type="ECO:0000256" key="5">
    <source>
        <dbReference type="ARBA" id="ARBA00022679"/>
    </source>
</evidence>
<dbReference type="EC" id="2.4.1.17" evidence="3"/>
<dbReference type="Proteomes" id="UP000515203">
    <property type="component" value="Unplaced"/>
</dbReference>
<evidence type="ECO:0000256" key="3">
    <source>
        <dbReference type="ARBA" id="ARBA00012544"/>
    </source>
</evidence>
<proteinExistence type="inferred from homology"/>
<keyword evidence="8" id="KW-0256">Endoplasmic reticulum</keyword>
<evidence type="ECO:0000256" key="1">
    <source>
        <dbReference type="ARBA" id="ARBA00004389"/>
    </source>
</evidence>
<keyword evidence="6 12" id="KW-0812">Transmembrane</keyword>
<accession>A0A6P6DXC9</accession>
<sequence>EMEDFVQSSGEHGIVVFSLGSMVDNMTEERANVIASALAQFPQKVRKCTPMLHQCTFNLFNSTLRHPKTKAFVTHGGANGVYDAINHGVPMVGLPLFGEQRDNLAHMKAKGAAVVLNFLTMSTTDLVNALNSVINNPFYKENVMRLSTIHHDQPMTPLDRAAFWIEYIMRHKGAKHLRPLAHNLTWYQYHSLDVIGFLLACVLTITFLVIKCCLFCYQKFVKIVKKKKE</sequence>
<dbReference type="GeneID" id="101578263"/>
<dbReference type="SUPFAM" id="SSF53756">
    <property type="entry name" value="UDP-Glycosyltransferase/glycogen phosphorylase"/>
    <property type="match status" value="1"/>
</dbReference>
<evidence type="ECO:0000256" key="11">
    <source>
        <dbReference type="ARBA" id="ARBA00023180"/>
    </source>
</evidence>
<evidence type="ECO:0000256" key="10">
    <source>
        <dbReference type="ARBA" id="ARBA00023136"/>
    </source>
</evidence>
<dbReference type="GO" id="GO:0015020">
    <property type="term" value="F:glucuronosyltransferase activity"/>
    <property type="evidence" value="ECO:0007669"/>
    <property type="project" value="UniProtKB-EC"/>
</dbReference>
<evidence type="ECO:0000256" key="7">
    <source>
        <dbReference type="ARBA" id="ARBA00022729"/>
    </source>
</evidence>
<protein>
    <recommendedName>
        <fullName evidence="3">glucuronosyltransferase</fullName>
        <ecNumber evidence="3">2.4.1.17</ecNumber>
    </recommendedName>
</protein>
<evidence type="ECO:0000256" key="6">
    <source>
        <dbReference type="ARBA" id="ARBA00022692"/>
    </source>
</evidence>